<proteinExistence type="predicted"/>
<dbReference type="OrthoDB" id="323926at2"/>
<dbReference type="InterPro" id="IPR016163">
    <property type="entry name" value="Ald_DH_C"/>
</dbReference>
<evidence type="ECO:0000313" key="3">
    <source>
        <dbReference type="EMBL" id="SCL60913.1"/>
    </source>
</evidence>
<dbReference type="AlphaFoldDB" id="A0A1C6V3I9"/>
<keyword evidence="4" id="KW-1185">Reference proteome</keyword>
<dbReference type="InterPro" id="IPR016162">
    <property type="entry name" value="Ald_DH_N"/>
</dbReference>
<dbReference type="Pfam" id="PF00171">
    <property type="entry name" value="Aldedh"/>
    <property type="match status" value="1"/>
</dbReference>
<dbReference type="PANTHER" id="PTHR11699">
    <property type="entry name" value="ALDEHYDE DEHYDROGENASE-RELATED"/>
    <property type="match status" value="1"/>
</dbReference>
<dbReference type="InterPro" id="IPR015590">
    <property type="entry name" value="Aldehyde_DH_dom"/>
</dbReference>
<dbReference type="EMBL" id="FMIA01000002">
    <property type="protein sequence ID" value="SCL60913.1"/>
    <property type="molecule type" value="Genomic_DNA"/>
</dbReference>
<dbReference type="GO" id="GO:0016620">
    <property type="term" value="F:oxidoreductase activity, acting on the aldehyde or oxo group of donors, NAD or NADP as acceptor"/>
    <property type="evidence" value="ECO:0007669"/>
    <property type="project" value="InterPro"/>
</dbReference>
<reference evidence="3 4" key="1">
    <citation type="submission" date="2016-06" db="EMBL/GenBank/DDBJ databases">
        <authorList>
            <person name="Kjaerup R.B."/>
            <person name="Dalgaard T.S."/>
            <person name="Juul-Madsen H.R."/>
        </authorList>
    </citation>
    <scope>NUCLEOTIDE SEQUENCE [LARGE SCALE GENOMIC DNA]</scope>
    <source>
        <strain evidence="3 4">DSM 45577</strain>
    </source>
</reference>
<sequence>MQTGVEGVLDRARRAQDEFASWPQHRVDELVAAVGWSCYREDNARTMAAMAHQHTGLGDPEHLYALHRKRVLGTLRDMQGATTVGVLEEHPELGLRTLAKPLGVVALITPATAPCSAVACTGLQLLKTRNAVICSPNPSAQAAVDFTIELMRAALREVGALPDLIQRAGPATRRTAEEIMRAADFVVASGGASTVRRAYLSGTPAIGAGVGNPTVVVDETADLDLAAEKIGAGASYNNGTSCSSESNLLVSRQVVTEFENRLRALGMHTCDPGETARLRRVMWPDGRQLDRAAIGRPAAALAARAGIELADPAKTTGLIVPFDRVDVTDPLFGEKLSPVVTMVAYDSFTEAVDTVDAVIRHCGSGHSCGIHTGRTDRVGLLAERIGVARVLVNQSTGAGNSGNFDNGLPFTSILASGSWGGSTQSENVTWRHFMNRTTISRPVRERLPDENAIFGAYWDRHGV</sequence>
<accession>A0A1C6V3I9</accession>
<dbReference type="Gene3D" id="3.40.309.10">
    <property type="entry name" value="Aldehyde Dehydrogenase, Chain A, domain 2"/>
    <property type="match status" value="1"/>
</dbReference>
<dbReference type="SUPFAM" id="SSF53720">
    <property type="entry name" value="ALDH-like"/>
    <property type="match status" value="1"/>
</dbReference>
<dbReference type="Proteomes" id="UP000198937">
    <property type="component" value="Unassembled WGS sequence"/>
</dbReference>
<dbReference type="STRING" id="683228.GA0070617_4512"/>
<gene>
    <name evidence="3" type="ORF">GA0070617_4512</name>
</gene>
<dbReference type="Gene3D" id="3.40.605.10">
    <property type="entry name" value="Aldehyde Dehydrogenase, Chain A, domain 1"/>
    <property type="match status" value="1"/>
</dbReference>
<evidence type="ECO:0000313" key="4">
    <source>
        <dbReference type="Proteomes" id="UP000198937"/>
    </source>
</evidence>
<keyword evidence="1" id="KW-0560">Oxidoreductase</keyword>
<name>A0A1C6V3I9_9ACTN</name>
<evidence type="ECO:0000259" key="2">
    <source>
        <dbReference type="Pfam" id="PF00171"/>
    </source>
</evidence>
<protein>
    <submittedName>
        <fullName evidence="3">Sulfoacetaldehyde dehydrogenase</fullName>
    </submittedName>
</protein>
<dbReference type="InterPro" id="IPR016161">
    <property type="entry name" value="Ald_DH/histidinol_DH"/>
</dbReference>
<organism evidence="3 4">
    <name type="scientific">Micromonospora yangpuensis</name>
    <dbReference type="NCBI Taxonomy" id="683228"/>
    <lineage>
        <taxon>Bacteria</taxon>
        <taxon>Bacillati</taxon>
        <taxon>Actinomycetota</taxon>
        <taxon>Actinomycetes</taxon>
        <taxon>Micromonosporales</taxon>
        <taxon>Micromonosporaceae</taxon>
        <taxon>Micromonospora</taxon>
    </lineage>
</organism>
<evidence type="ECO:0000256" key="1">
    <source>
        <dbReference type="ARBA" id="ARBA00023002"/>
    </source>
</evidence>
<dbReference type="RefSeq" id="WP_091442100.1">
    <property type="nucleotide sequence ID" value="NZ_BMMJ01000008.1"/>
</dbReference>
<feature type="domain" description="Aldehyde dehydrogenase" evidence="2">
    <location>
        <begin position="5"/>
        <end position="264"/>
    </location>
</feature>